<proteinExistence type="predicted"/>
<keyword evidence="4" id="KW-1185">Reference proteome</keyword>
<sequence length="324" mass="37219">MKAGKTLESVTRFLARIGRMVAGLVTKDRQDRCKQVLEGVWQRFWFGILATAAVVLFWLVSPIYMNWMFADDAGTKGDSFGALTSLFTGLAFVGLIITLQQQKKQIEMQREDLKLQRDEMKETRGELAGQKEQMALQNQSLKQQMFEQTFFNLLNVLNNYISDLVENNSPKEREPKRGRDQLEKIKEELIYSGFGFVALGVENFSNPDPLEERRNMVSSVMGGFSKHSDDLNSYFRLLYNVLKLVDRSGIQGKKVYTNIVRAQLSDSELQLIALNCARKEGAKLQVFVERYDLLKHLPQQLNEMDIREICDEIRRLDAQEAEVA</sequence>
<organism evidence="3 4">
    <name type="scientific">Tritonibacter aquimaris</name>
    <dbReference type="NCBI Taxonomy" id="2663379"/>
    <lineage>
        <taxon>Bacteria</taxon>
        <taxon>Pseudomonadati</taxon>
        <taxon>Pseudomonadota</taxon>
        <taxon>Alphaproteobacteria</taxon>
        <taxon>Rhodobacterales</taxon>
        <taxon>Paracoccaceae</taxon>
        <taxon>Tritonibacter</taxon>
    </lineage>
</organism>
<protein>
    <recommendedName>
        <fullName evidence="5">Phage abortive infection protein</fullName>
    </recommendedName>
</protein>
<keyword evidence="2" id="KW-0472">Membrane</keyword>
<accession>A0A844AJ70</accession>
<dbReference type="Pfam" id="PF16872">
    <property type="entry name" value="putAbiC"/>
    <property type="match status" value="1"/>
</dbReference>
<feature type="transmembrane region" description="Helical" evidence="2">
    <location>
        <begin position="79"/>
        <end position="99"/>
    </location>
</feature>
<comment type="caution">
    <text evidence="3">The sequence shown here is derived from an EMBL/GenBank/DDBJ whole genome shotgun (WGS) entry which is preliminary data.</text>
</comment>
<evidence type="ECO:0000313" key="4">
    <source>
        <dbReference type="Proteomes" id="UP000436694"/>
    </source>
</evidence>
<feature type="coiled-coil region" evidence="1">
    <location>
        <begin position="96"/>
        <end position="133"/>
    </location>
</feature>
<dbReference type="EMBL" id="WIXK01000001">
    <property type="protein sequence ID" value="MQY41160.1"/>
    <property type="molecule type" value="Genomic_DNA"/>
</dbReference>
<reference evidence="3 4" key="1">
    <citation type="submission" date="2019-10" db="EMBL/GenBank/DDBJ databases">
        <title>Epibacterium sp. nov., isolated from seawater.</title>
        <authorList>
            <person name="Zhang X."/>
            <person name="Li N."/>
        </authorList>
    </citation>
    <scope>NUCLEOTIDE SEQUENCE [LARGE SCALE GENOMIC DNA]</scope>
    <source>
        <strain evidence="3 4">SM1969</strain>
    </source>
</reference>
<gene>
    <name evidence="3" type="ORF">GG681_00755</name>
</gene>
<keyword evidence="2" id="KW-1133">Transmembrane helix</keyword>
<feature type="transmembrane region" description="Helical" evidence="2">
    <location>
        <begin position="44"/>
        <end position="67"/>
    </location>
</feature>
<keyword evidence="1" id="KW-0175">Coiled coil</keyword>
<dbReference type="Proteomes" id="UP000436694">
    <property type="component" value="Unassembled WGS sequence"/>
</dbReference>
<dbReference type="AlphaFoldDB" id="A0A844AJ70"/>
<dbReference type="RefSeq" id="WP_153544107.1">
    <property type="nucleotide sequence ID" value="NZ_WIXK01000001.1"/>
</dbReference>
<evidence type="ECO:0000256" key="2">
    <source>
        <dbReference type="SAM" id="Phobius"/>
    </source>
</evidence>
<dbReference type="InterPro" id="IPR031709">
    <property type="entry name" value="PutAbiC"/>
</dbReference>
<evidence type="ECO:0000256" key="1">
    <source>
        <dbReference type="SAM" id="Coils"/>
    </source>
</evidence>
<keyword evidence="2" id="KW-0812">Transmembrane</keyword>
<evidence type="ECO:0008006" key="5">
    <source>
        <dbReference type="Google" id="ProtNLM"/>
    </source>
</evidence>
<evidence type="ECO:0000313" key="3">
    <source>
        <dbReference type="EMBL" id="MQY41160.1"/>
    </source>
</evidence>
<name>A0A844AJ70_9RHOB</name>